<evidence type="ECO:0000313" key="2">
    <source>
        <dbReference type="Proteomes" id="UP000288953"/>
    </source>
</evidence>
<sequence length="66" mass="7477">MLILHLDNLNNCGALDKILEELTIGCKPESTFSASTTARCYNQRLLHVTLNFISIQIKNIALYLIR</sequence>
<protein>
    <submittedName>
        <fullName evidence="1">Uncharacterized protein</fullName>
    </submittedName>
</protein>
<reference evidence="1 2" key="1">
    <citation type="journal article" date="2018" name="Genome Biol. Evol.">
        <title>Partnering With a Pest: Genomes of Hemlock Woolly Adelgid Symbionts Reveal Atypical Nutritional Provisioning Patterns in Dual-Obligate Bacteria.</title>
        <authorList>
            <person name="Weglarz K.M."/>
            <person name="Havill N.P."/>
            <person name="Burke G.R."/>
            <person name="von Dohlen C.D."/>
        </authorList>
    </citation>
    <scope>NUCLEOTIDE SEQUENCE [LARGE SCALE GENOMIC DNA]</scope>
    <source>
        <strain evidence="1 2">HWA_ENA</strain>
    </source>
</reference>
<dbReference type="Proteomes" id="UP000288953">
    <property type="component" value="Chromosome"/>
</dbReference>
<proteinExistence type="predicted"/>
<keyword evidence="2" id="KW-1185">Reference proteome</keyword>
<organism evidence="1 2">
    <name type="scientific">Candidatus Pseudomonas adelgestsugas</name>
    <dbReference type="NCBI Taxonomy" id="1302376"/>
    <lineage>
        <taxon>Bacteria</taxon>
        <taxon>Pseudomonadati</taxon>
        <taxon>Pseudomonadota</taxon>
        <taxon>Gammaproteobacteria</taxon>
        <taxon>Pseudomonadales</taxon>
        <taxon>Pseudomonadaceae</taxon>
        <taxon>Pseudomonas</taxon>
    </lineage>
</organism>
<name>A0ABX5RA01_9PSED</name>
<gene>
    <name evidence="1" type="ORF">C3B55_00775</name>
</gene>
<dbReference type="EMBL" id="CP026512">
    <property type="protein sequence ID" value="QAX82093.1"/>
    <property type="molecule type" value="Genomic_DNA"/>
</dbReference>
<accession>A0ABX5RA01</accession>
<evidence type="ECO:0000313" key="1">
    <source>
        <dbReference type="EMBL" id="QAX82093.1"/>
    </source>
</evidence>